<feature type="transmembrane region" description="Helical" evidence="13">
    <location>
        <begin position="34"/>
        <end position="50"/>
    </location>
</feature>
<keyword evidence="3" id="KW-0813">Transport</keyword>
<evidence type="ECO:0000313" key="16">
    <source>
        <dbReference type="EMBL" id="RNM07675.1"/>
    </source>
</evidence>
<keyword evidence="18" id="KW-1185">Reference proteome</keyword>
<dbReference type="EMBL" id="RJLR01000012">
    <property type="protein sequence ID" value="RNM07675.1"/>
    <property type="molecule type" value="Genomic_DNA"/>
</dbReference>
<evidence type="ECO:0000256" key="2">
    <source>
        <dbReference type="ARBA" id="ARBA00008038"/>
    </source>
</evidence>
<keyword evidence="11" id="KW-0406">Ion transport</keyword>
<keyword evidence="8" id="KW-0283">Flagellar rotation</keyword>
<dbReference type="GO" id="GO:0006935">
    <property type="term" value="P:chemotaxis"/>
    <property type="evidence" value="ECO:0007669"/>
    <property type="project" value="UniProtKB-KW"/>
</dbReference>
<evidence type="ECO:0000256" key="11">
    <source>
        <dbReference type="ARBA" id="ARBA00023065"/>
    </source>
</evidence>
<accession>A0A3N0G5C1</accession>
<dbReference type="InterPro" id="IPR046786">
    <property type="entry name" value="MotA_N"/>
</dbReference>
<dbReference type="Pfam" id="PF01618">
    <property type="entry name" value="MotA_ExbB"/>
    <property type="match status" value="1"/>
</dbReference>
<keyword evidence="16" id="KW-0969">Cilium</keyword>
<dbReference type="PANTHER" id="PTHR30433">
    <property type="entry name" value="CHEMOTAXIS PROTEIN MOTA"/>
    <property type="match status" value="1"/>
</dbReference>
<evidence type="ECO:0000256" key="4">
    <source>
        <dbReference type="ARBA" id="ARBA00022475"/>
    </source>
</evidence>
<evidence type="ECO:0000256" key="3">
    <source>
        <dbReference type="ARBA" id="ARBA00022448"/>
    </source>
</evidence>
<evidence type="ECO:0000256" key="6">
    <source>
        <dbReference type="ARBA" id="ARBA00022519"/>
    </source>
</evidence>
<organism evidence="16 19">
    <name type="scientific">Dickeya undicola</name>
    <dbReference type="NCBI Taxonomy" id="1577887"/>
    <lineage>
        <taxon>Bacteria</taxon>
        <taxon>Pseudomonadati</taxon>
        <taxon>Pseudomonadota</taxon>
        <taxon>Gammaproteobacteria</taxon>
        <taxon>Enterobacterales</taxon>
        <taxon>Pectobacteriaceae</taxon>
        <taxon>Dickeya</taxon>
    </lineage>
</organism>
<evidence type="ECO:0000313" key="17">
    <source>
        <dbReference type="EMBL" id="RNM26709.1"/>
    </source>
</evidence>
<dbReference type="InterPro" id="IPR022522">
    <property type="entry name" value="Flagellar_motor_stator_MotA"/>
</dbReference>
<keyword evidence="4" id="KW-1003">Cell membrane</keyword>
<keyword evidence="5" id="KW-0145">Chemotaxis</keyword>
<evidence type="ECO:0000256" key="1">
    <source>
        <dbReference type="ARBA" id="ARBA00004429"/>
    </source>
</evidence>
<dbReference type="Pfam" id="PF20560">
    <property type="entry name" value="MotA_N"/>
    <property type="match status" value="1"/>
</dbReference>
<proteinExistence type="inferred from homology"/>
<feature type="domain" description="Motility protein A N-terminal" evidence="15">
    <location>
        <begin position="4"/>
        <end position="93"/>
    </location>
</feature>
<comment type="subcellular location">
    <subcellularLocation>
        <location evidence="1">Cell inner membrane</location>
        <topology evidence="1">Multi-pass membrane protein</topology>
    </subcellularLocation>
</comment>
<dbReference type="AlphaFoldDB" id="A0A3N0G5C1"/>
<dbReference type="NCBIfam" id="TIGR03818">
    <property type="entry name" value="MotA1"/>
    <property type="match status" value="1"/>
</dbReference>
<dbReference type="GO" id="GO:0005886">
    <property type="term" value="C:plasma membrane"/>
    <property type="evidence" value="ECO:0007669"/>
    <property type="project" value="UniProtKB-SubCell"/>
</dbReference>
<dbReference type="PROSITE" id="PS01307">
    <property type="entry name" value="MOTA"/>
    <property type="match status" value="1"/>
</dbReference>
<gene>
    <name evidence="16" type="primary">motA</name>
    <name evidence="16" type="ORF">EF878_06980</name>
    <name evidence="17" type="ORF">EFS38_02880</name>
</gene>
<keyword evidence="16" id="KW-0282">Flagellum</keyword>
<comment type="caution">
    <text evidence="16">The sequence shown here is derived from an EMBL/GenBank/DDBJ whole genome shotgun (WGS) entry which is preliminary data.</text>
</comment>
<keyword evidence="6" id="KW-0997">Cell inner membrane</keyword>
<evidence type="ECO:0000256" key="10">
    <source>
        <dbReference type="ARBA" id="ARBA00022989"/>
    </source>
</evidence>
<evidence type="ECO:0000256" key="9">
    <source>
        <dbReference type="ARBA" id="ARBA00022781"/>
    </source>
</evidence>
<evidence type="ECO:0000259" key="14">
    <source>
        <dbReference type="Pfam" id="PF01618"/>
    </source>
</evidence>
<dbReference type="GO" id="GO:1902600">
    <property type="term" value="P:proton transmembrane transport"/>
    <property type="evidence" value="ECO:0007669"/>
    <property type="project" value="UniProtKB-KW"/>
</dbReference>
<dbReference type="Proteomes" id="UP000276061">
    <property type="component" value="Unassembled WGS sequence"/>
</dbReference>
<keyword evidence="9" id="KW-0375">Hydrogen ion transport</keyword>
<evidence type="ECO:0000256" key="13">
    <source>
        <dbReference type="SAM" id="Phobius"/>
    </source>
</evidence>
<dbReference type="InterPro" id="IPR000540">
    <property type="entry name" value="Flag_MotA_CS"/>
</dbReference>
<protein>
    <submittedName>
        <fullName evidence="16">Flagellar motor stator protein MotA</fullName>
    </submittedName>
</protein>
<dbReference type="InterPro" id="IPR002898">
    <property type="entry name" value="MotA_ExbB_proton_chnl"/>
</dbReference>
<feature type="transmembrane region" description="Helical" evidence="13">
    <location>
        <begin position="6"/>
        <end position="27"/>
    </location>
</feature>
<keyword evidence="16" id="KW-0966">Cell projection</keyword>
<dbReference type="Proteomes" id="UP000271870">
    <property type="component" value="Unassembled WGS sequence"/>
</dbReference>
<dbReference type="InterPro" id="IPR047055">
    <property type="entry name" value="MotA-like"/>
</dbReference>
<dbReference type="RefSeq" id="WP_033567716.1">
    <property type="nucleotide sequence ID" value="NZ_JBPWOM010000012.1"/>
</dbReference>
<dbReference type="PANTHER" id="PTHR30433:SF4">
    <property type="entry name" value="MOTILITY PROTEIN A"/>
    <property type="match status" value="1"/>
</dbReference>
<evidence type="ECO:0000256" key="7">
    <source>
        <dbReference type="ARBA" id="ARBA00022692"/>
    </source>
</evidence>
<keyword evidence="10 13" id="KW-1133">Transmembrane helix</keyword>
<reference evidence="18 19" key="1">
    <citation type="submission" date="2018-11" db="EMBL/GenBank/DDBJ databases">
        <title>Characterization of surface water Dickeya isolates.</title>
        <authorList>
            <person name="Van Gijsegem F."/>
            <person name="Pedron J."/>
        </authorList>
    </citation>
    <scope>NUCLEOTIDE SEQUENCE [LARGE SCALE GENOMIC DNA]</scope>
    <source>
        <strain evidence="16 19">FVG1-MFV-O17</strain>
        <strain evidence="17 18">FVG10-MFV-A16</strain>
    </source>
</reference>
<comment type="similarity">
    <text evidence="2">Belongs to the MotA family.</text>
</comment>
<feature type="transmembrane region" description="Helical" evidence="13">
    <location>
        <begin position="202"/>
        <end position="227"/>
    </location>
</feature>
<keyword evidence="7 13" id="KW-0812">Transmembrane</keyword>
<dbReference type="EMBL" id="RJLS01000002">
    <property type="protein sequence ID" value="RNM26709.1"/>
    <property type="molecule type" value="Genomic_DNA"/>
</dbReference>
<feature type="domain" description="MotA/TolQ/ExbB proton channel" evidence="14">
    <location>
        <begin position="125"/>
        <end position="237"/>
    </location>
</feature>
<evidence type="ECO:0000313" key="19">
    <source>
        <dbReference type="Proteomes" id="UP000276061"/>
    </source>
</evidence>
<evidence type="ECO:0000256" key="8">
    <source>
        <dbReference type="ARBA" id="ARBA00022779"/>
    </source>
</evidence>
<dbReference type="OrthoDB" id="9782603at2"/>
<evidence type="ECO:0000313" key="18">
    <source>
        <dbReference type="Proteomes" id="UP000271870"/>
    </source>
</evidence>
<name>A0A3N0G5C1_9GAMM</name>
<feature type="transmembrane region" description="Helical" evidence="13">
    <location>
        <begin position="172"/>
        <end position="190"/>
    </location>
</feature>
<evidence type="ECO:0000259" key="15">
    <source>
        <dbReference type="Pfam" id="PF20560"/>
    </source>
</evidence>
<keyword evidence="12 13" id="KW-0472">Membrane</keyword>
<evidence type="ECO:0000256" key="12">
    <source>
        <dbReference type="ARBA" id="ARBA00023136"/>
    </source>
</evidence>
<sequence>MLVILGYLVTIGSILGGYLIVGGELGALYQPSELLIIGGAAAGAFIVGNNGKAIKATLKALPTLLKGSKYTKAVYMDLMAVLFRLMAKSRQQGMLSLEFDIDNPKESEIFSNYPRILSDDYIVEFVTDYLRLMVSGNMNAFEIETLMDEEIETVEHEVEVPATSLNLMGDGLPAFGIVAAVMGVVHSLAFVDRPAAELGMMIAHAMVGTFLGILLAYGFVSPLASLLRQKNSEKIKVLQCIKVTLLSSLNGYAPQIAVEFGRKTLYSTVRPSFTEMEEHIRNVKAPAQQASENDS</sequence>
<dbReference type="GO" id="GO:0071978">
    <property type="term" value="P:bacterial-type flagellum-dependent swarming motility"/>
    <property type="evidence" value="ECO:0007669"/>
    <property type="project" value="InterPro"/>
</dbReference>
<evidence type="ECO:0000256" key="5">
    <source>
        <dbReference type="ARBA" id="ARBA00022500"/>
    </source>
</evidence>